<dbReference type="Proteomes" id="UP000559256">
    <property type="component" value="Unassembled WGS sequence"/>
</dbReference>
<proteinExistence type="predicted"/>
<dbReference type="GO" id="GO:0008757">
    <property type="term" value="F:S-adenosylmethionine-dependent methyltransferase activity"/>
    <property type="evidence" value="ECO:0007669"/>
    <property type="project" value="InterPro"/>
</dbReference>
<evidence type="ECO:0000256" key="3">
    <source>
        <dbReference type="ARBA" id="ARBA00022679"/>
    </source>
</evidence>
<evidence type="ECO:0000313" key="7">
    <source>
        <dbReference type="Proteomes" id="UP000559256"/>
    </source>
</evidence>
<dbReference type="Gene3D" id="3.40.50.150">
    <property type="entry name" value="Vaccinia Virus protein VP39"/>
    <property type="match status" value="1"/>
</dbReference>
<organism evidence="6 7">
    <name type="scientific">Tetrapyrgos nigripes</name>
    <dbReference type="NCBI Taxonomy" id="182062"/>
    <lineage>
        <taxon>Eukaryota</taxon>
        <taxon>Fungi</taxon>
        <taxon>Dikarya</taxon>
        <taxon>Basidiomycota</taxon>
        <taxon>Agaricomycotina</taxon>
        <taxon>Agaricomycetes</taxon>
        <taxon>Agaricomycetidae</taxon>
        <taxon>Agaricales</taxon>
        <taxon>Marasmiineae</taxon>
        <taxon>Marasmiaceae</taxon>
        <taxon>Tetrapyrgos</taxon>
    </lineage>
</organism>
<evidence type="ECO:0000313" key="6">
    <source>
        <dbReference type="EMBL" id="KAF5369586.1"/>
    </source>
</evidence>
<sequence>MSDSNIEDRRTVQAIVNDDPNSWETVWSQNLKPWDGGGVQPPLRDLIDSGQLDLPDNGQALVPGCGTGYDVVFLASALRGFQVLGLDVSPTGLEAARRYSESQAVEDHEKRVDFQACDFFKFSVPDDKKFDLIYDHTFFVAIPPSMRLSWGKQMQNLVKPGGYLITLVYPLGHRSEEDKPKGPPFYVEPEHYIEPLGNGWEKVIDEIPERSSPNHEGKQRLVVWKRT</sequence>
<dbReference type="SUPFAM" id="SSF53335">
    <property type="entry name" value="S-adenosyl-L-methionine-dependent methyltransferases"/>
    <property type="match status" value="1"/>
</dbReference>
<feature type="compositionally biased region" description="Basic and acidic residues" evidence="5">
    <location>
        <begin position="207"/>
        <end position="219"/>
    </location>
</feature>
<gene>
    <name evidence="6" type="ORF">D9758_002566</name>
</gene>
<dbReference type="PANTHER" id="PTHR32183:SF11">
    <property type="entry name" value="THIOL METHYLTRANSFERASE 2-RELATED"/>
    <property type="match status" value="1"/>
</dbReference>
<dbReference type="CDD" id="cd02440">
    <property type="entry name" value="AdoMet_MTases"/>
    <property type="match status" value="1"/>
</dbReference>
<evidence type="ECO:0000256" key="4">
    <source>
        <dbReference type="ARBA" id="ARBA00022691"/>
    </source>
</evidence>
<evidence type="ECO:0000256" key="1">
    <source>
        <dbReference type="ARBA" id="ARBA00022553"/>
    </source>
</evidence>
<evidence type="ECO:0008006" key="8">
    <source>
        <dbReference type="Google" id="ProtNLM"/>
    </source>
</evidence>
<name>A0A8H5GQX3_9AGAR</name>
<comment type="caution">
    <text evidence="6">The sequence shown here is derived from an EMBL/GenBank/DDBJ whole genome shotgun (WGS) entry which is preliminary data.</text>
</comment>
<evidence type="ECO:0000256" key="5">
    <source>
        <dbReference type="SAM" id="MobiDB-lite"/>
    </source>
</evidence>
<keyword evidence="4" id="KW-0949">S-adenosyl-L-methionine</keyword>
<dbReference type="InterPro" id="IPR029063">
    <property type="entry name" value="SAM-dependent_MTases_sf"/>
</dbReference>
<accession>A0A8H5GQX3</accession>
<dbReference type="GO" id="GO:0032259">
    <property type="term" value="P:methylation"/>
    <property type="evidence" value="ECO:0007669"/>
    <property type="project" value="UniProtKB-KW"/>
</dbReference>
<protein>
    <recommendedName>
        <fullName evidence="8">Thiol methyltransferase 1</fullName>
    </recommendedName>
</protein>
<dbReference type="PANTHER" id="PTHR32183">
    <property type="match status" value="1"/>
</dbReference>
<dbReference type="PROSITE" id="PS51585">
    <property type="entry name" value="SAM_MT_TPMT"/>
    <property type="match status" value="1"/>
</dbReference>
<dbReference type="Pfam" id="PF05724">
    <property type="entry name" value="TPMT"/>
    <property type="match status" value="1"/>
</dbReference>
<keyword evidence="3" id="KW-0808">Transferase</keyword>
<dbReference type="InterPro" id="IPR008854">
    <property type="entry name" value="TPMT"/>
</dbReference>
<feature type="region of interest" description="Disordered" evidence="5">
    <location>
        <begin position="207"/>
        <end position="227"/>
    </location>
</feature>
<keyword evidence="2" id="KW-0489">Methyltransferase</keyword>
<dbReference type="EMBL" id="JAACJM010000013">
    <property type="protein sequence ID" value="KAF5369586.1"/>
    <property type="molecule type" value="Genomic_DNA"/>
</dbReference>
<keyword evidence="1" id="KW-0597">Phosphoprotein</keyword>
<reference evidence="6 7" key="1">
    <citation type="journal article" date="2020" name="ISME J.">
        <title>Uncovering the hidden diversity of litter-decomposition mechanisms in mushroom-forming fungi.</title>
        <authorList>
            <person name="Floudas D."/>
            <person name="Bentzer J."/>
            <person name="Ahren D."/>
            <person name="Johansson T."/>
            <person name="Persson P."/>
            <person name="Tunlid A."/>
        </authorList>
    </citation>
    <scope>NUCLEOTIDE SEQUENCE [LARGE SCALE GENOMIC DNA]</scope>
    <source>
        <strain evidence="6 7">CBS 291.85</strain>
    </source>
</reference>
<keyword evidence="7" id="KW-1185">Reference proteome</keyword>
<dbReference type="OrthoDB" id="276151at2759"/>
<dbReference type="AlphaFoldDB" id="A0A8H5GQX3"/>
<evidence type="ECO:0000256" key="2">
    <source>
        <dbReference type="ARBA" id="ARBA00022603"/>
    </source>
</evidence>